<keyword evidence="3" id="KW-0408">Iron</keyword>
<dbReference type="Gene3D" id="3.60.21.10">
    <property type="match status" value="1"/>
</dbReference>
<dbReference type="Proteomes" id="UP000321204">
    <property type="component" value="Chromosome"/>
</dbReference>
<dbReference type="GO" id="GO:0046872">
    <property type="term" value="F:metal ion binding"/>
    <property type="evidence" value="ECO:0007669"/>
    <property type="project" value="UniProtKB-KW"/>
</dbReference>
<evidence type="ECO:0000259" key="5">
    <source>
        <dbReference type="Pfam" id="PF00149"/>
    </source>
</evidence>
<evidence type="ECO:0000256" key="3">
    <source>
        <dbReference type="ARBA" id="ARBA00023004"/>
    </source>
</evidence>
<keyword evidence="1" id="KW-0479">Metal-binding</keyword>
<evidence type="ECO:0000256" key="1">
    <source>
        <dbReference type="ARBA" id="ARBA00022723"/>
    </source>
</evidence>
<evidence type="ECO:0000256" key="4">
    <source>
        <dbReference type="ARBA" id="ARBA00025742"/>
    </source>
</evidence>
<dbReference type="OrthoDB" id="9816081at2"/>
<dbReference type="InterPro" id="IPR029052">
    <property type="entry name" value="Metallo-depent_PP-like"/>
</dbReference>
<name>A0A5B8UFU8_9BACT</name>
<dbReference type="SUPFAM" id="SSF56300">
    <property type="entry name" value="Metallo-dependent phosphatases"/>
    <property type="match status" value="1"/>
</dbReference>
<dbReference type="AlphaFoldDB" id="A0A5B8UFU8"/>
<evidence type="ECO:0000256" key="2">
    <source>
        <dbReference type="ARBA" id="ARBA00022801"/>
    </source>
</evidence>
<keyword evidence="7" id="KW-1185">Reference proteome</keyword>
<comment type="similarity">
    <text evidence="4">Belongs to the cyclic nucleotide phosphodiesterase class-III family.</text>
</comment>
<dbReference type="InterPro" id="IPR050884">
    <property type="entry name" value="CNP_phosphodiesterase-III"/>
</dbReference>
<proteinExistence type="inferred from homology"/>
<feature type="domain" description="Calcineurin-like phosphoesterase" evidence="5">
    <location>
        <begin position="35"/>
        <end position="284"/>
    </location>
</feature>
<dbReference type="EMBL" id="CP042433">
    <property type="protein sequence ID" value="QEC55292.1"/>
    <property type="molecule type" value="Genomic_DNA"/>
</dbReference>
<dbReference type="PANTHER" id="PTHR42988">
    <property type="entry name" value="PHOSPHOHYDROLASE"/>
    <property type="match status" value="1"/>
</dbReference>
<accession>A0A5B8UFU8</accession>
<dbReference type="Pfam" id="PF00149">
    <property type="entry name" value="Metallophos"/>
    <property type="match status" value="1"/>
</dbReference>
<sequence length="435" mass="48313">MKQKIWLITTVLLVLISSCRKNESLFVFKGNSPHLKIAVVSDIHYMSSTLITNNGTAGEAFQNYLNQDPKLLEFSDPIFRTVLSQLKAEQPDIVLIPGDLTKDGERISHEAMASFLSTLTNTGSKVYVIPGNHDINNAKAARFDGNASYPVANIQPTDFSSIYGKFGYNDALERDAHSLSYLVQPQQGLWILAIDASRYEEYGPEGDIADGRIKPETLAWILSKLAQAKEQNITVFAMMHHNLVEHYAGQTQLDPGYVVDNWQTVAAQLADAGLKVIFTGHYHANDITPFVHEGHELYDIETGSLVTPTSPYRIITVKNKDLDIRTAHVQSIGVPLPHGLSFPAYSDLFINTHLDGYFYNLLTGPYNVPGDLATFAAPIFRNAIKAHFAGDEKMPPDQRKLIDELRSMAPQLADMATTLWTDLGVKDNDLPLKLQ</sequence>
<reference evidence="6 7" key="1">
    <citation type="journal article" date="2015" name="Int. J. Syst. Evol. Microbiol.">
        <title>Flavisolibacter ginsenosidimutans sp. nov., with ginsenoside-converting activity isolated from soil used for cultivating ginseng.</title>
        <authorList>
            <person name="Zhao Y."/>
            <person name="Liu Q."/>
            <person name="Kang M.S."/>
            <person name="Jin F."/>
            <person name="Yu H."/>
            <person name="Im W.T."/>
        </authorList>
    </citation>
    <scope>NUCLEOTIDE SEQUENCE [LARGE SCALE GENOMIC DNA]</scope>
    <source>
        <strain evidence="6 7">Gsoil 636</strain>
    </source>
</reference>
<evidence type="ECO:0000313" key="7">
    <source>
        <dbReference type="Proteomes" id="UP000321204"/>
    </source>
</evidence>
<dbReference type="PANTHER" id="PTHR42988:SF2">
    <property type="entry name" value="CYCLIC NUCLEOTIDE PHOSPHODIESTERASE CBUA0032-RELATED"/>
    <property type="match status" value="1"/>
</dbReference>
<organism evidence="6 7">
    <name type="scientific">Flavisolibacter ginsenosidimutans</name>
    <dbReference type="NCBI Taxonomy" id="661481"/>
    <lineage>
        <taxon>Bacteria</taxon>
        <taxon>Pseudomonadati</taxon>
        <taxon>Bacteroidota</taxon>
        <taxon>Chitinophagia</taxon>
        <taxon>Chitinophagales</taxon>
        <taxon>Chitinophagaceae</taxon>
        <taxon>Flavisolibacter</taxon>
    </lineage>
</organism>
<dbReference type="InterPro" id="IPR004843">
    <property type="entry name" value="Calcineurin-like_PHP"/>
</dbReference>
<gene>
    <name evidence="6" type="ORF">FSB75_05020</name>
</gene>
<dbReference type="GO" id="GO:0016787">
    <property type="term" value="F:hydrolase activity"/>
    <property type="evidence" value="ECO:0007669"/>
    <property type="project" value="UniProtKB-KW"/>
</dbReference>
<keyword evidence="2" id="KW-0378">Hydrolase</keyword>
<evidence type="ECO:0000313" key="6">
    <source>
        <dbReference type="EMBL" id="QEC55292.1"/>
    </source>
</evidence>
<dbReference type="RefSeq" id="WP_146783698.1">
    <property type="nucleotide sequence ID" value="NZ_BAABIO010000006.1"/>
</dbReference>
<dbReference type="PROSITE" id="PS51257">
    <property type="entry name" value="PROKAR_LIPOPROTEIN"/>
    <property type="match status" value="1"/>
</dbReference>
<protein>
    <submittedName>
        <fullName evidence="6">Metallophosphoesterase</fullName>
    </submittedName>
</protein>
<dbReference type="KEGG" id="fgg:FSB75_05020"/>